<accession>A0A2I0WHX7</accession>
<dbReference type="Pfam" id="PF03106">
    <property type="entry name" value="WRKY"/>
    <property type="match status" value="1"/>
</dbReference>
<keyword evidence="5" id="KW-0539">Nucleus</keyword>
<evidence type="ECO:0000256" key="1">
    <source>
        <dbReference type="ARBA" id="ARBA00004123"/>
    </source>
</evidence>
<reference evidence="7 8" key="2">
    <citation type="journal article" date="2017" name="Nature">
        <title>The Apostasia genome and the evolution of orchids.</title>
        <authorList>
            <person name="Zhang G.Q."/>
            <person name="Liu K.W."/>
            <person name="Li Z."/>
            <person name="Lohaus R."/>
            <person name="Hsiao Y.Y."/>
            <person name="Niu S.C."/>
            <person name="Wang J.Y."/>
            <person name="Lin Y.C."/>
            <person name="Xu Q."/>
            <person name="Chen L.J."/>
            <person name="Yoshida K."/>
            <person name="Fujiwara S."/>
            <person name="Wang Z.W."/>
            <person name="Zhang Y.Q."/>
            <person name="Mitsuda N."/>
            <person name="Wang M."/>
            <person name="Liu G.H."/>
            <person name="Pecoraro L."/>
            <person name="Huang H.X."/>
            <person name="Xiao X.J."/>
            <person name="Lin M."/>
            <person name="Wu X.Y."/>
            <person name="Wu W.L."/>
            <person name="Chen Y.Y."/>
            <person name="Chang S.B."/>
            <person name="Sakamoto S."/>
            <person name="Ohme-Takagi M."/>
            <person name="Yagi M."/>
            <person name="Zeng S.J."/>
            <person name="Shen C.Y."/>
            <person name="Yeh C.M."/>
            <person name="Luo Y.B."/>
            <person name="Tsai W.C."/>
            <person name="Van de Peer Y."/>
            <person name="Liu Z.J."/>
        </authorList>
    </citation>
    <scope>NUCLEOTIDE SEQUENCE [LARGE SCALE GENOMIC DNA]</scope>
    <source>
        <tissue evidence="7">The whole plant</tissue>
    </source>
</reference>
<dbReference type="PANTHER" id="PTHR32096">
    <property type="entry name" value="WRKY TRANSCRIPTION FACTOR 30-RELATED-RELATED"/>
    <property type="match status" value="1"/>
</dbReference>
<keyword evidence="2" id="KW-0805">Transcription regulation</keyword>
<evidence type="ECO:0000313" key="7">
    <source>
        <dbReference type="EMBL" id="PKU75273.1"/>
    </source>
</evidence>
<dbReference type="InterPro" id="IPR036576">
    <property type="entry name" value="WRKY_dom_sf"/>
</dbReference>
<dbReference type="GO" id="GO:0000976">
    <property type="term" value="F:transcription cis-regulatory region binding"/>
    <property type="evidence" value="ECO:0007669"/>
    <property type="project" value="TreeGrafter"/>
</dbReference>
<dbReference type="OrthoDB" id="1888929at2759"/>
<dbReference type="GO" id="GO:0005634">
    <property type="term" value="C:nucleus"/>
    <property type="evidence" value="ECO:0007669"/>
    <property type="project" value="UniProtKB-SubCell"/>
</dbReference>
<keyword evidence="8" id="KW-1185">Reference proteome</keyword>
<dbReference type="SMART" id="SM00774">
    <property type="entry name" value="WRKY"/>
    <property type="match status" value="1"/>
</dbReference>
<dbReference type="InterPro" id="IPR044810">
    <property type="entry name" value="WRKY_plant"/>
</dbReference>
<dbReference type="SUPFAM" id="SSF118290">
    <property type="entry name" value="WRKY DNA-binding domain"/>
    <property type="match status" value="1"/>
</dbReference>
<evidence type="ECO:0000256" key="2">
    <source>
        <dbReference type="ARBA" id="ARBA00023015"/>
    </source>
</evidence>
<dbReference type="InterPro" id="IPR003657">
    <property type="entry name" value="WRKY_dom"/>
</dbReference>
<evidence type="ECO:0000256" key="5">
    <source>
        <dbReference type="ARBA" id="ARBA00023242"/>
    </source>
</evidence>
<name>A0A2I0WHX7_9ASPA</name>
<dbReference type="EMBL" id="KZ502621">
    <property type="protein sequence ID" value="PKU75273.1"/>
    <property type="molecule type" value="Genomic_DNA"/>
</dbReference>
<evidence type="ECO:0000256" key="4">
    <source>
        <dbReference type="ARBA" id="ARBA00023163"/>
    </source>
</evidence>
<organism evidence="7 8">
    <name type="scientific">Dendrobium catenatum</name>
    <dbReference type="NCBI Taxonomy" id="906689"/>
    <lineage>
        <taxon>Eukaryota</taxon>
        <taxon>Viridiplantae</taxon>
        <taxon>Streptophyta</taxon>
        <taxon>Embryophyta</taxon>
        <taxon>Tracheophyta</taxon>
        <taxon>Spermatophyta</taxon>
        <taxon>Magnoliopsida</taxon>
        <taxon>Liliopsida</taxon>
        <taxon>Asparagales</taxon>
        <taxon>Orchidaceae</taxon>
        <taxon>Epidendroideae</taxon>
        <taxon>Malaxideae</taxon>
        <taxon>Dendrobiinae</taxon>
        <taxon>Dendrobium</taxon>
    </lineage>
</organism>
<dbReference type="GO" id="GO:0003700">
    <property type="term" value="F:DNA-binding transcription factor activity"/>
    <property type="evidence" value="ECO:0007669"/>
    <property type="project" value="InterPro"/>
</dbReference>
<evidence type="ECO:0000313" key="8">
    <source>
        <dbReference type="Proteomes" id="UP000233837"/>
    </source>
</evidence>
<dbReference type="PROSITE" id="PS50811">
    <property type="entry name" value="WRKY"/>
    <property type="match status" value="1"/>
</dbReference>
<feature type="domain" description="WRKY" evidence="6">
    <location>
        <begin position="100"/>
        <end position="168"/>
    </location>
</feature>
<comment type="subcellular location">
    <subcellularLocation>
        <location evidence="1">Nucleus</location>
    </subcellularLocation>
</comment>
<keyword evidence="3" id="KW-0238">DNA-binding</keyword>
<dbReference type="PANTHER" id="PTHR32096:SF151">
    <property type="entry name" value="OS01G0656400 PROTEIN"/>
    <property type="match status" value="1"/>
</dbReference>
<evidence type="ECO:0000256" key="3">
    <source>
        <dbReference type="ARBA" id="ARBA00023125"/>
    </source>
</evidence>
<reference evidence="7 8" key="1">
    <citation type="journal article" date="2016" name="Sci. Rep.">
        <title>The Dendrobium catenatum Lindl. genome sequence provides insights into polysaccharide synthase, floral development and adaptive evolution.</title>
        <authorList>
            <person name="Zhang G.Q."/>
            <person name="Xu Q."/>
            <person name="Bian C."/>
            <person name="Tsai W.C."/>
            <person name="Yeh C.M."/>
            <person name="Liu K.W."/>
            <person name="Yoshida K."/>
            <person name="Zhang L.S."/>
            <person name="Chang S.B."/>
            <person name="Chen F."/>
            <person name="Shi Y."/>
            <person name="Su Y.Y."/>
            <person name="Zhang Y.Q."/>
            <person name="Chen L.J."/>
            <person name="Yin Y."/>
            <person name="Lin M."/>
            <person name="Huang H."/>
            <person name="Deng H."/>
            <person name="Wang Z.W."/>
            <person name="Zhu S.L."/>
            <person name="Zhao X."/>
            <person name="Deng C."/>
            <person name="Niu S.C."/>
            <person name="Huang J."/>
            <person name="Wang M."/>
            <person name="Liu G.H."/>
            <person name="Yang H.J."/>
            <person name="Xiao X.J."/>
            <person name="Hsiao Y.Y."/>
            <person name="Wu W.L."/>
            <person name="Chen Y.Y."/>
            <person name="Mitsuda N."/>
            <person name="Ohme-Takagi M."/>
            <person name="Luo Y.B."/>
            <person name="Van de Peer Y."/>
            <person name="Liu Z.J."/>
        </authorList>
    </citation>
    <scope>NUCLEOTIDE SEQUENCE [LARGE SCALE GENOMIC DNA]</scope>
    <source>
        <tissue evidence="7">The whole plant</tissue>
    </source>
</reference>
<proteinExistence type="predicted"/>
<dbReference type="Gene3D" id="2.20.25.80">
    <property type="entry name" value="WRKY domain"/>
    <property type="match status" value="1"/>
</dbReference>
<dbReference type="AlphaFoldDB" id="A0A2I0WHX7"/>
<evidence type="ECO:0000259" key="6">
    <source>
        <dbReference type="PROSITE" id="PS50811"/>
    </source>
</evidence>
<dbReference type="Proteomes" id="UP000233837">
    <property type="component" value="Unassembled WGS sequence"/>
</dbReference>
<keyword evidence="4" id="KW-0804">Transcription</keyword>
<sequence length="316" mass="35286">MESGTISVLDELAQVYELARKLSDNLHQPLQIELCRTITEEIIGSVEKAICMAKATGGGNGGEPPFSNSAGRQYGDNQQMCKKRKMLPTWTRQVSASTLRGTELPDDGYTWRKYGQKDILNAKHPRAYYRCTHSKKQGCLAMKQVQRSDDNPLVLEITYRGTHTCSSMVQLQETDQSLFNQRYSRALVDLQNSFRMKTDGLNIEAKDSTSLIFFPSTPLNPDEDLFCSSPNLESSFLSSFSSPFMSPTTSESNCLPLSPCQKLSQGNPKADHTGIISMATSMTNLTMADMDFMLRTGEMDMDFPIEISNFEWNSAA</sequence>
<protein>
    <submittedName>
        <fullName evidence="7">Putative WRKY transcription factor 41</fullName>
    </submittedName>
</protein>
<gene>
    <name evidence="7" type="primary">WRKY41</name>
    <name evidence="7" type="ORF">MA16_Dca019319</name>
</gene>